<dbReference type="EMBL" id="BAABCB010000004">
    <property type="protein sequence ID" value="GAA4240878.1"/>
    <property type="molecule type" value="Genomic_DNA"/>
</dbReference>
<evidence type="ECO:0008006" key="4">
    <source>
        <dbReference type="Google" id="ProtNLM"/>
    </source>
</evidence>
<feature type="region of interest" description="Disordered" evidence="1">
    <location>
        <begin position="62"/>
        <end position="83"/>
    </location>
</feature>
<keyword evidence="3" id="KW-1185">Reference proteome</keyword>
<dbReference type="Proteomes" id="UP001501682">
    <property type="component" value="Unassembled WGS sequence"/>
</dbReference>
<sequence length="254" mass="30443">MEMNELFRLFHKQVKERISKYIRFYSFGEDSIRYDFYHTALNFYNLKPTDLILEQAIPQTQFTEKKRDKKNQKQGRHKDKPEYDLRIDANSSLKNGILAEFAFFRQTEISNSQDRTARHGKLLNEIHRLALLKHFNNQDNNPIYKDFTNYKCLLICVTDSEMINYGRNERGRKAEPIQKEYQLSEEYLADFPDTIRKAIDEKFSKQIKKFNIIPTAKLIFEQNEIANNETPNWVTWIWEVDFKNKKTTANTVYN</sequence>
<accession>A0ABP8CM89</accession>
<feature type="compositionally biased region" description="Basic residues" evidence="1">
    <location>
        <begin position="67"/>
        <end position="78"/>
    </location>
</feature>
<gene>
    <name evidence="2" type="ORF">GCM10022292_05100</name>
</gene>
<evidence type="ECO:0000313" key="2">
    <source>
        <dbReference type="EMBL" id="GAA4240878.1"/>
    </source>
</evidence>
<evidence type="ECO:0000256" key="1">
    <source>
        <dbReference type="SAM" id="MobiDB-lite"/>
    </source>
</evidence>
<comment type="caution">
    <text evidence="2">The sequence shown here is derived from an EMBL/GenBank/DDBJ whole genome shotgun (WGS) entry which is preliminary data.</text>
</comment>
<evidence type="ECO:0000313" key="3">
    <source>
        <dbReference type="Proteomes" id="UP001501682"/>
    </source>
</evidence>
<organism evidence="2 3">
    <name type="scientific">Winogradskyella damuponensis</name>
    <dbReference type="NCBI Taxonomy" id="943939"/>
    <lineage>
        <taxon>Bacteria</taxon>
        <taxon>Pseudomonadati</taxon>
        <taxon>Bacteroidota</taxon>
        <taxon>Flavobacteriia</taxon>
        <taxon>Flavobacteriales</taxon>
        <taxon>Flavobacteriaceae</taxon>
        <taxon>Winogradskyella</taxon>
    </lineage>
</organism>
<name>A0ABP8CM89_9FLAO</name>
<reference evidence="3" key="1">
    <citation type="journal article" date="2019" name="Int. J. Syst. Evol. Microbiol.">
        <title>The Global Catalogue of Microorganisms (GCM) 10K type strain sequencing project: providing services to taxonomists for standard genome sequencing and annotation.</title>
        <authorList>
            <consortium name="The Broad Institute Genomics Platform"/>
            <consortium name="The Broad Institute Genome Sequencing Center for Infectious Disease"/>
            <person name="Wu L."/>
            <person name="Ma J."/>
        </authorList>
    </citation>
    <scope>NUCLEOTIDE SEQUENCE [LARGE SCALE GENOMIC DNA]</scope>
    <source>
        <strain evidence="3">JCM 17633</strain>
    </source>
</reference>
<proteinExistence type="predicted"/>
<protein>
    <recommendedName>
        <fullName evidence="4">Restriction endonuclease</fullName>
    </recommendedName>
</protein>